<reference evidence="2 3" key="1">
    <citation type="submission" date="2020-07" db="EMBL/GenBank/DDBJ databases">
        <authorList>
            <person name="Xu S."/>
            <person name="Li A."/>
        </authorList>
    </citation>
    <scope>NUCLEOTIDE SEQUENCE [LARGE SCALE GENOMIC DNA]</scope>
    <source>
        <strain evidence="2 3">SG-8</strain>
    </source>
</reference>
<evidence type="ECO:0000313" key="2">
    <source>
        <dbReference type="EMBL" id="MBB1088882.1"/>
    </source>
</evidence>
<protein>
    <submittedName>
        <fullName evidence="2">Uncharacterized protein</fullName>
    </submittedName>
</protein>
<keyword evidence="1" id="KW-1133">Transmembrane helix</keyword>
<feature type="transmembrane region" description="Helical" evidence="1">
    <location>
        <begin position="39"/>
        <end position="59"/>
    </location>
</feature>
<comment type="caution">
    <text evidence="2">The sequence shown here is derived from an EMBL/GenBank/DDBJ whole genome shotgun (WGS) entry which is preliminary data.</text>
</comment>
<evidence type="ECO:0000256" key="1">
    <source>
        <dbReference type="SAM" id="Phobius"/>
    </source>
</evidence>
<dbReference type="EMBL" id="JACHTE010000006">
    <property type="protein sequence ID" value="MBB1088882.1"/>
    <property type="molecule type" value="Genomic_DNA"/>
</dbReference>
<proteinExistence type="predicted"/>
<keyword evidence="1" id="KW-0472">Membrane</keyword>
<accession>A0A7W3U4T6</accession>
<keyword evidence="1" id="KW-0812">Transmembrane</keyword>
<gene>
    <name evidence="2" type="ORF">H4F99_10300</name>
</gene>
<sequence length="137" mass="14257">MDKRTLLGCIAALALLLAFELMVRLSGHALDLPLRTPLGELPVAGLFITCAAMALGGWIAREGFRVPAIVLAVVIAVATTASLQLSGALSPDGPPFALGDILRYGGLAMLAQVLMAWLGAVLGERLATRRTGPLEAR</sequence>
<evidence type="ECO:0000313" key="3">
    <source>
        <dbReference type="Proteomes" id="UP000552587"/>
    </source>
</evidence>
<name>A0A7W3U4T6_9GAMM</name>
<dbReference type="Proteomes" id="UP000552587">
    <property type="component" value="Unassembled WGS sequence"/>
</dbReference>
<keyword evidence="3" id="KW-1185">Reference proteome</keyword>
<dbReference type="AlphaFoldDB" id="A0A7W3U4T6"/>
<dbReference type="RefSeq" id="WP_182669647.1">
    <property type="nucleotide sequence ID" value="NZ_JACHTE010000006.1"/>
</dbReference>
<organism evidence="2 3">
    <name type="scientific">Marilutibacter penaei</name>
    <dbReference type="NCBI Taxonomy" id="2759900"/>
    <lineage>
        <taxon>Bacteria</taxon>
        <taxon>Pseudomonadati</taxon>
        <taxon>Pseudomonadota</taxon>
        <taxon>Gammaproteobacteria</taxon>
        <taxon>Lysobacterales</taxon>
        <taxon>Lysobacteraceae</taxon>
        <taxon>Marilutibacter</taxon>
    </lineage>
</organism>
<feature type="transmembrane region" description="Helical" evidence="1">
    <location>
        <begin position="66"/>
        <end position="89"/>
    </location>
</feature>
<feature type="transmembrane region" description="Helical" evidence="1">
    <location>
        <begin position="101"/>
        <end position="122"/>
    </location>
</feature>